<dbReference type="Gene3D" id="1.50.10.100">
    <property type="entry name" value="Chondroitin AC/alginate lyase"/>
    <property type="match status" value="1"/>
</dbReference>
<keyword evidence="1" id="KW-0732">Signal</keyword>
<keyword evidence="3" id="KW-0472">Membrane</keyword>
<dbReference type="AlphaFoldDB" id="A0A1V4SUN0"/>
<comment type="caution">
    <text evidence="5">The sequence shown here is derived from an EMBL/GenBank/DDBJ whole genome shotgun (WGS) entry which is preliminary data.</text>
</comment>
<feature type="domain" description="Alginate lyase" evidence="4">
    <location>
        <begin position="87"/>
        <end position="371"/>
    </location>
</feature>
<evidence type="ECO:0000256" key="1">
    <source>
        <dbReference type="ARBA" id="ARBA00022729"/>
    </source>
</evidence>
<name>A0A1V4SUN0_9CLOT</name>
<evidence type="ECO:0000256" key="2">
    <source>
        <dbReference type="ARBA" id="ARBA00023239"/>
    </source>
</evidence>
<keyword evidence="2 5" id="KW-0456">Lyase</keyword>
<evidence type="ECO:0000256" key="3">
    <source>
        <dbReference type="SAM" id="Phobius"/>
    </source>
</evidence>
<dbReference type="Pfam" id="PF05426">
    <property type="entry name" value="Alginate_lyase"/>
    <property type="match status" value="1"/>
</dbReference>
<sequence length="430" mass="48979">MKKFYITISFIVVILLSFIGGYFFRYQSTSKSKINSKLMVNLKNFKGEYNKSAIKSLYDNPSPKIQDTIKTLEKEGNNLLNTTNYPSVTDKTDLIASGETKHDFVSMTPYLYNDSNTKTGYIVKDGVDNPERLDESKFDSQRLAKLVSAVNTLSIDYTLTGKEVYAKKAVDFLNAWFLNSSTKMNPNMKYSEIFVTNSGKTYFFNNSTMISAVPFIQIVNDIYLLKGSNALTNKDLNGLKAWFNDFQEWLLKSSKGNIDMLRIDNHGTWLQAELALFNAFAGNKERTIKALEAVGPYSIFPQIKNSGKIPSALIRTKSVDYTEYNLEAFITLANIGEKLSIPIWDYKSPYGGSIEKALDYLNNYLLGKEKWPYENIKGKNVNEEDNGEFIKYLALAYDHYKNPDYLKTINKYKSESKGISYLILESRLSS</sequence>
<dbReference type="RefSeq" id="WP_080022981.1">
    <property type="nucleotide sequence ID" value="NZ_LTAY01000045.1"/>
</dbReference>
<dbReference type="EMBL" id="LTAY01000045">
    <property type="protein sequence ID" value="OPX47531.1"/>
    <property type="molecule type" value="Genomic_DNA"/>
</dbReference>
<gene>
    <name evidence="5" type="ORF">CLTHE_17900</name>
</gene>
<keyword evidence="3" id="KW-0812">Transmembrane</keyword>
<dbReference type="GO" id="GO:0042597">
    <property type="term" value="C:periplasmic space"/>
    <property type="evidence" value="ECO:0007669"/>
    <property type="project" value="InterPro"/>
</dbReference>
<dbReference type="InterPro" id="IPR008929">
    <property type="entry name" value="Chondroitin_lyas"/>
</dbReference>
<keyword evidence="3" id="KW-1133">Transmembrane helix</keyword>
<evidence type="ECO:0000259" key="4">
    <source>
        <dbReference type="Pfam" id="PF05426"/>
    </source>
</evidence>
<reference evidence="5 6" key="1">
    <citation type="submission" date="2016-02" db="EMBL/GenBank/DDBJ databases">
        <title>Genome sequence of Clostridium thermobutyricum DSM 4928.</title>
        <authorList>
            <person name="Poehlein A."/>
            <person name="Daniel R."/>
        </authorList>
    </citation>
    <scope>NUCLEOTIDE SEQUENCE [LARGE SCALE GENOMIC DNA]</scope>
    <source>
        <strain evidence="5 6">DSM 4928</strain>
    </source>
</reference>
<dbReference type="GO" id="GO:0016829">
    <property type="term" value="F:lyase activity"/>
    <property type="evidence" value="ECO:0007669"/>
    <property type="project" value="UniProtKB-KW"/>
</dbReference>
<evidence type="ECO:0000313" key="6">
    <source>
        <dbReference type="Proteomes" id="UP000191448"/>
    </source>
</evidence>
<proteinExistence type="predicted"/>
<evidence type="ECO:0000313" key="5">
    <source>
        <dbReference type="EMBL" id="OPX47531.1"/>
    </source>
</evidence>
<dbReference type="Proteomes" id="UP000191448">
    <property type="component" value="Unassembled WGS sequence"/>
</dbReference>
<accession>A0A1V4SUN0</accession>
<dbReference type="InterPro" id="IPR008397">
    <property type="entry name" value="Alginate_lyase_dom"/>
</dbReference>
<organism evidence="5 6">
    <name type="scientific">Clostridium thermobutyricum DSM 4928</name>
    <dbReference type="NCBI Taxonomy" id="1121339"/>
    <lineage>
        <taxon>Bacteria</taxon>
        <taxon>Bacillati</taxon>
        <taxon>Bacillota</taxon>
        <taxon>Clostridia</taxon>
        <taxon>Eubacteriales</taxon>
        <taxon>Clostridiaceae</taxon>
        <taxon>Clostridium</taxon>
    </lineage>
</organism>
<dbReference type="OrthoDB" id="428577at2"/>
<feature type="transmembrane region" description="Helical" evidence="3">
    <location>
        <begin position="6"/>
        <end position="24"/>
    </location>
</feature>
<protein>
    <submittedName>
        <fullName evidence="5">Alginate lyase</fullName>
    </submittedName>
</protein>
<dbReference type="SUPFAM" id="SSF48230">
    <property type="entry name" value="Chondroitin AC/alginate lyase"/>
    <property type="match status" value="1"/>
</dbReference>